<dbReference type="Pfam" id="PF00230">
    <property type="entry name" value="MIP"/>
    <property type="match status" value="1"/>
</dbReference>
<keyword evidence="8" id="KW-1185">Reference proteome</keyword>
<evidence type="ECO:0000313" key="8">
    <source>
        <dbReference type="Proteomes" id="UP000593575"/>
    </source>
</evidence>
<keyword evidence="4 6" id="KW-0472">Membrane</keyword>
<dbReference type="GO" id="GO:0016020">
    <property type="term" value="C:membrane"/>
    <property type="evidence" value="ECO:0007669"/>
    <property type="project" value="UniProtKB-SubCell"/>
</dbReference>
<dbReference type="Gene3D" id="1.20.1080.10">
    <property type="entry name" value="Glycerol uptake facilitator protein"/>
    <property type="match status" value="1"/>
</dbReference>
<dbReference type="SUPFAM" id="SSF81338">
    <property type="entry name" value="Aquaporin-like"/>
    <property type="match status" value="1"/>
</dbReference>
<evidence type="ECO:0000256" key="2">
    <source>
        <dbReference type="ARBA" id="ARBA00022692"/>
    </source>
</evidence>
<dbReference type="GO" id="GO:0015267">
    <property type="term" value="F:channel activity"/>
    <property type="evidence" value="ECO:0007669"/>
    <property type="project" value="InterPro"/>
</dbReference>
<sequence>TVTVVDRRSHQPGGDIWAVLGKETNHDNCSFLHGDAILGSLTQKENGLGFKTMGTFILVYTVLSATDGKRSARDSHVPILAPLSIRFVVLLVHLATIPFIVTGIKPARSLVTTLLYNMEYAWKDQWIFWADPFIGAALATLYHMLVIRPIPFKSNVKIKI</sequence>
<dbReference type="AlphaFoldDB" id="A0A7J9JU85"/>
<evidence type="ECO:0000313" key="7">
    <source>
        <dbReference type="EMBL" id="MBA0837709.1"/>
    </source>
</evidence>
<keyword evidence="3 6" id="KW-1133">Transmembrane helix</keyword>
<organism evidence="7 8">
    <name type="scientific">Gossypium armourianum</name>
    <dbReference type="NCBI Taxonomy" id="34283"/>
    <lineage>
        <taxon>Eukaryota</taxon>
        <taxon>Viridiplantae</taxon>
        <taxon>Streptophyta</taxon>
        <taxon>Embryophyta</taxon>
        <taxon>Tracheophyta</taxon>
        <taxon>Spermatophyta</taxon>
        <taxon>Magnoliopsida</taxon>
        <taxon>eudicotyledons</taxon>
        <taxon>Gunneridae</taxon>
        <taxon>Pentapetalae</taxon>
        <taxon>rosids</taxon>
        <taxon>malvids</taxon>
        <taxon>Malvales</taxon>
        <taxon>Malvaceae</taxon>
        <taxon>Malvoideae</taxon>
        <taxon>Gossypium</taxon>
    </lineage>
</organism>
<comment type="similarity">
    <text evidence="5">Belongs to the MIP/aquaporin (TC 1.A.8) family.</text>
</comment>
<reference evidence="7 8" key="1">
    <citation type="journal article" date="2019" name="Genome Biol. Evol.">
        <title>Insights into the evolution of the New World diploid cottons (Gossypium, subgenus Houzingenia) based on genome sequencing.</title>
        <authorList>
            <person name="Grover C.E."/>
            <person name="Arick M.A. 2nd"/>
            <person name="Thrash A."/>
            <person name="Conover J.L."/>
            <person name="Sanders W.S."/>
            <person name="Peterson D.G."/>
            <person name="Frelichowski J.E."/>
            <person name="Scheffler J.A."/>
            <person name="Scheffler B.E."/>
            <person name="Wendel J.F."/>
        </authorList>
    </citation>
    <scope>NUCLEOTIDE SEQUENCE [LARGE SCALE GENOMIC DNA]</scope>
    <source>
        <strain evidence="7">6</strain>
        <tissue evidence="7">Leaf</tissue>
    </source>
</reference>
<dbReference type="InterPro" id="IPR034294">
    <property type="entry name" value="Aquaporin_transptr"/>
</dbReference>
<feature type="transmembrane region" description="Helical" evidence="6">
    <location>
        <begin position="87"/>
        <end position="106"/>
    </location>
</feature>
<accession>A0A7J9JU85</accession>
<comment type="subcellular location">
    <subcellularLocation>
        <location evidence="1">Membrane</location>
        <topology evidence="1">Multi-pass membrane protein</topology>
    </subcellularLocation>
</comment>
<dbReference type="PRINTS" id="PR00783">
    <property type="entry name" value="MINTRINSICP"/>
</dbReference>
<dbReference type="Proteomes" id="UP000593575">
    <property type="component" value="Unassembled WGS sequence"/>
</dbReference>
<evidence type="ECO:0000256" key="4">
    <source>
        <dbReference type="ARBA" id="ARBA00023136"/>
    </source>
</evidence>
<feature type="non-terminal residue" evidence="7">
    <location>
        <position position="160"/>
    </location>
</feature>
<evidence type="ECO:0000256" key="5">
    <source>
        <dbReference type="RuleBase" id="RU000477"/>
    </source>
</evidence>
<dbReference type="PANTHER" id="PTHR45687">
    <property type="entry name" value="AQUAPORIN OR AQUAGLYCEROPORIN RELATED"/>
    <property type="match status" value="1"/>
</dbReference>
<feature type="transmembrane region" description="Helical" evidence="6">
    <location>
        <begin position="126"/>
        <end position="147"/>
    </location>
</feature>
<evidence type="ECO:0000256" key="6">
    <source>
        <dbReference type="SAM" id="Phobius"/>
    </source>
</evidence>
<keyword evidence="5" id="KW-0813">Transport</keyword>
<name>A0A7J9JU85_9ROSI</name>
<proteinExistence type="inferred from homology"/>
<comment type="caution">
    <text evidence="7">The sequence shown here is derived from an EMBL/GenBank/DDBJ whole genome shotgun (WGS) entry which is preliminary data.</text>
</comment>
<keyword evidence="2 5" id="KW-0812">Transmembrane</keyword>
<evidence type="ECO:0000256" key="3">
    <source>
        <dbReference type="ARBA" id="ARBA00022989"/>
    </source>
</evidence>
<dbReference type="InterPro" id="IPR000425">
    <property type="entry name" value="MIP"/>
</dbReference>
<evidence type="ECO:0000256" key="1">
    <source>
        <dbReference type="ARBA" id="ARBA00004141"/>
    </source>
</evidence>
<dbReference type="InterPro" id="IPR023271">
    <property type="entry name" value="Aquaporin-like"/>
</dbReference>
<protein>
    <submittedName>
        <fullName evidence="7">Uncharacterized protein</fullName>
    </submittedName>
</protein>
<dbReference type="EMBL" id="JABFAE010000009">
    <property type="protein sequence ID" value="MBA0837709.1"/>
    <property type="molecule type" value="Genomic_DNA"/>
</dbReference>
<gene>
    <name evidence="7" type="ORF">Goarm_009845</name>
</gene>